<feature type="domain" description="Helix-turn-helix" evidence="1">
    <location>
        <begin position="5"/>
        <end position="53"/>
    </location>
</feature>
<dbReference type="GO" id="GO:0003677">
    <property type="term" value="F:DNA binding"/>
    <property type="evidence" value="ECO:0007669"/>
    <property type="project" value="UniProtKB-KW"/>
</dbReference>
<dbReference type="NCBIfam" id="TIGR01764">
    <property type="entry name" value="excise"/>
    <property type="match status" value="1"/>
</dbReference>
<dbReference type="AlphaFoldDB" id="A0A3N0CI89"/>
<dbReference type="InterPro" id="IPR009061">
    <property type="entry name" value="DNA-bd_dom_put_sf"/>
</dbReference>
<gene>
    <name evidence="2" type="ORF">EFK50_13030</name>
</gene>
<proteinExistence type="predicted"/>
<dbReference type="Pfam" id="PF12728">
    <property type="entry name" value="HTH_17"/>
    <property type="match status" value="1"/>
</dbReference>
<organism evidence="2 3">
    <name type="scientific">Nocardioides marmoriginsengisoli</name>
    <dbReference type="NCBI Taxonomy" id="661483"/>
    <lineage>
        <taxon>Bacteria</taxon>
        <taxon>Bacillati</taxon>
        <taxon>Actinomycetota</taxon>
        <taxon>Actinomycetes</taxon>
        <taxon>Propionibacteriales</taxon>
        <taxon>Nocardioidaceae</taxon>
        <taxon>Nocardioides</taxon>
    </lineage>
</organism>
<protein>
    <submittedName>
        <fullName evidence="2">DNA-binding protein</fullName>
    </submittedName>
</protein>
<accession>A0A3N0CI89</accession>
<dbReference type="EMBL" id="RJSE01000007">
    <property type="protein sequence ID" value="RNL62673.1"/>
    <property type="molecule type" value="Genomic_DNA"/>
</dbReference>
<dbReference type="InterPro" id="IPR041657">
    <property type="entry name" value="HTH_17"/>
</dbReference>
<evidence type="ECO:0000313" key="2">
    <source>
        <dbReference type="EMBL" id="RNL62673.1"/>
    </source>
</evidence>
<reference evidence="2 3" key="1">
    <citation type="submission" date="2018-11" db="EMBL/GenBank/DDBJ databases">
        <authorList>
            <person name="Li F."/>
        </authorList>
    </citation>
    <scope>NUCLEOTIDE SEQUENCE [LARGE SCALE GENOMIC DNA]</scope>
    <source>
        <strain evidence="2 3">Gsoil 097</strain>
    </source>
</reference>
<dbReference type="RefSeq" id="WP_123227969.1">
    <property type="nucleotide sequence ID" value="NZ_RJSE01000007.1"/>
</dbReference>
<evidence type="ECO:0000259" key="1">
    <source>
        <dbReference type="Pfam" id="PF12728"/>
    </source>
</evidence>
<comment type="caution">
    <text evidence="2">The sequence shown here is derived from an EMBL/GenBank/DDBJ whole genome shotgun (WGS) entry which is preliminary data.</text>
</comment>
<dbReference type="Proteomes" id="UP000267128">
    <property type="component" value="Unassembled WGS sequence"/>
</dbReference>
<dbReference type="SUPFAM" id="SSF46955">
    <property type="entry name" value="Putative DNA-binding domain"/>
    <property type="match status" value="1"/>
</dbReference>
<name>A0A3N0CI89_9ACTN</name>
<dbReference type="InterPro" id="IPR010093">
    <property type="entry name" value="SinI_DNA-bd"/>
</dbReference>
<sequence>MESPLLRIPEVVARLGVSRAKVYEFMASGDLRSVRVGGSRRIRVEDLDQFIAGLDDAWPRGAYARRPVSSRG</sequence>
<keyword evidence="3" id="KW-1185">Reference proteome</keyword>
<evidence type="ECO:0000313" key="3">
    <source>
        <dbReference type="Proteomes" id="UP000267128"/>
    </source>
</evidence>
<keyword evidence="2" id="KW-0238">DNA-binding</keyword>